<keyword evidence="1" id="KW-0175">Coiled coil</keyword>
<dbReference type="Pfam" id="PF14915">
    <property type="entry name" value="CCDC144C"/>
    <property type="match status" value="1"/>
</dbReference>
<reference evidence="4" key="2">
    <citation type="submission" date="2025-08" db="UniProtKB">
        <authorList>
            <consortium name="Ensembl"/>
        </authorList>
    </citation>
    <scope>IDENTIFICATION</scope>
</reference>
<dbReference type="GeneTree" id="ENSGT00940000163982"/>
<proteinExistence type="predicted"/>
<evidence type="ECO:0000256" key="2">
    <source>
        <dbReference type="SAM" id="MobiDB-lite"/>
    </source>
</evidence>
<keyword evidence="5" id="KW-1185">Reference proteome</keyword>
<dbReference type="PANTHER" id="PTHR24147">
    <property type="entry name" value="ANKYRIN REPEAT DOMAIN 36-RELATED"/>
    <property type="match status" value="1"/>
</dbReference>
<organism evidence="4 5">
    <name type="scientific">Denticeps clupeoides</name>
    <name type="common">denticle herring</name>
    <dbReference type="NCBI Taxonomy" id="299321"/>
    <lineage>
        <taxon>Eukaryota</taxon>
        <taxon>Metazoa</taxon>
        <taxon>Chordata</taxon>
        <taxon>Craniata</taxon>
        <taxon>Vertebrata</taxon>
        <taxon>Euteleostomi</taxon>
        <taxon>Actinopterygii</taxon>
        <taxon>Neopterygii</taxon>
        <taxon>Teleostei</taxon>
        <taxon>Clupei</taxon>
        <taxon>Clupeiformes</taxon>
        <taxon>Denticipitoidei</taxon>
        <taxon>Denticipitidae</taxon>
        <taxon>Denticeps</taxon>
    </lineage>
</organism>
<evidence type="ECO:0000313" key="5">
    <source>
        <dbReference type="Proteomes" id="UP000694580"/>
    </source>
</evidence>
<feature type="region of interest" description="Disordered" evidence="2">
    <location>
        <begin position="1"/>
        <end position="21"/>
    </location>
</feature>
<dbReference type="Proteomes" id="UP000694580">
    <property type="component" value="Chromosome 17"/>
</dbReference>
<accession>A0AAY4B0N5</accession>
<dbReference type="PANTHER" id="PTHR24147:SF53">
    <property type="entry name" value="ANKYRIN REPEAT DOMAIN 26"/>
    <property type="match status" value="1"/>
</dbReference>
<reference evidence="4 5" key="1">
    <citation type="submission" date="2020-06" db="EMBL/GenBank/DDBJ databases">
        <authorList>
            <consortium name="Wellcome Sanger Institute Data Sharing"/>
        </authorList>
    </citation>
    <scope>NUCLEOTIDE SEQUENCE [LARGE SCALE GENOMIC DNA]</scope>
</reference>
<protein>
    <recommendedName>
        <fullName evidence="3">CCDC144C-like coiled-coil domain-containing protein</fullName>
    </recommendedName>
</protein>
<name>A0AAY4B0N5_9TELE</name>
<evidence type="ECO:0000256" key="1">
    <source>
        <dbReference type="ARBA" id="ARBA00023054"/>
    </source>
</evidence>
<dbReference type="InterPro" id="IPR039497">
    <property type="entry name" value="CC144C-like_CC_dom"/>
</dbReference>
<dbReference type="InterPro" id="IPR050657">
    <property type="entry name" value="Ankyrin_repeat_domain"/>
</dbReference>
<dbReference type="AlphaFoldDB" id="A0AAY4B0N5"/>
<feature type="region of interest" description="Disordered" evidence="2">
    <location>
        <begin position="101"/>
        <end position="126"/>
    </location>
</feature>
<sequence>HSKQEESRLSDENEMIRERLEDTRRDLKMSEEALAQTVFQYNGQLSTLKAECQVTASRLEQERATRQQLESEVESARSRLQVALQEVDRCQAVRAEADRALQREREERQRAQEKRAGEAGAHRDAVHDLSQQLSKAEARANSLENECHRTALALTEKGLLLEKTAHEREQALVRLRETEAALQVEREQVTRSGAKQEAMQERLAQAQSEAALLRQQLEEVQSKGVAKERAVSDAQERFSDIVAKLRSDSEERVMLVEERRQELANQNAELHYNIVQKYLLC</sequence>
<reference evidence="4" key="3">
    <citation type="submission" date="2025-09" db="UniProtKB">
        <authorList>
            <consortium name="Ensembl"/>
        </authorList>
    </citation>
    <scope>IDENTIFICATION</scope>
</reference>
<feature type="domain" description="CCDC144C-like coiled-coil" evidence="3">
    <location>
        <begin position="1"/>
        <end position="275"/>
    </location>
</feature>
<evidence type="ECO:0000313" key="4">
    <source>
        <dbReference type="Ensembl" id="ENSDCDP00010014558.1"/>
    </source>
</evidence>
<evidence type="ECO:0000259" key="3">
    <source>
        <dbReference type="Pfam" id="PF14915"/>
    </source>
</evidence>
<dbReference type="Ensembl" id="ENSDCDT00010015338.1">
    <property type="protein sequence ID" value="ENSDCDP00010014558.1"/>
    <property type="gene ID" value="ENSDCDG00010006651.1"/>
</dbReference>